<keyword evidence="7" id="KW-1185">Reference proteome</keyword>
<dbReference type="InterPro" id="IPR036291">
    <property type="entry name" value="NAD(P)-bd_dom_sf"/>
</dbReference>
<keyword evidence="2" id="KW-0732">Signal</keyword>
<dbReference type="PANTHER" id="PTHR43708:SF5">
    <property type="entry name" value="CONSERVED EXPRESSED OXIDOREDUCTASE (EUROFUNG)-RELATED"/>
    <property type="match status" value="1"/>
</dbReference>
<name>A0A075P0N8_9ALTE</name>
<reference evidence="6 7" key="1">
    <citation type="submission" date="2014-06" db="EMBL/GenBank/DDBJ databases">
        <title>Genomes of Alteromonas australica, a world apart.</title>
        <authorList>
            <person name="Gonzaga A."/>
            <person name="Lopez-Perez M."/>
            <person name="Rodriguez-Valera F."/>
        </authorList>
    </citation>
    <scope>NUCLEOTIDE SEQUENCE [LARGE SCALE GENOMIC DNA]</scope>
    <source>
        <strain evidence="6 7">H 17</strain>
    </source>
</reference>
<evidence type="ECO:0000256" key="2">
    <source>
        <dbReference type="ARBA" id="ARBA00022729"/>
    </source>
</evidence>
<dbReference type="Gene3D" id="3.40.50.720">
    <property type="entry name" value="NAD(P)-binding Rossmann-like Domain"/>
    <property type="match status" value="1"/>
</dbReference>
<dbReference type="EMBL" id="CP008849">
    <property type="protein sequence ID" value="AIG00455.1"/>
    <property type="molecule type" value="Genomic_DNA"/>
</dbReference>
<evidence type="ECO:0000313" key="7">
    <source>
        <dbReference type="Proteomes" id="UP000056090"/>
    </source>
</evidence>
<feature type="domain" description="Gfo/Idh/MocA-like oxidoreductase C-terminal" evidence="5">
    <location>
        <begin position="132"/>
        <end position="343"/>
    </location>
</feature>
<protein>
    <recommendedName>
        <fullName evidence="8">Oxidoreductase</fullName>
    </recommendedName>
</protein>
<dbReference type="SUPFAM" id="SSF51735">
    <property type="entry name" value="NAD(P)-binding Rossmann-fold domains"/>
    <property type="match status" value="1"/>
</dbReference>
<organism evidence="6 7">
    <name type="scientific">Alteromonas australica</name>
    <dbReference type="NCBI Taxonomy" id="589873"/>
    <lineage>
        <taxon>Bacteria</taxon>
        <taxon>Pseudomonadati</taxon>
        <taxon>Pseudomonadota</taxon>
        <taxon>Gammaproteobacteria</taxon>
        <taxon>Alteromonadales</taxon>
        <taxon>Alteromonadaceae</taxon>
        <taxon>Alteromonas/Salinimonas group</taxon>
        <taxon>Alteromonas</taxon>
    </lineage>
</organism>
<dbReference type="Gene3D" id="3.30.360.10">
    <property type="entry name" value="Dihydrodipicolinate Reductase, domain 2"/>
    <property type="match status" value="1"/>
</dbReference>
<evidence type="ECO:0000259" key="5">
    <source>
        <dbReference type="Pfam" id="PF02894"/>
    </source>
</evidence>
<accession>A0A075P0N8</accession>
<dbReference type="InterPro" id="IPR000683">
    <property type="entry name" value="Gfo/Idh/MocA-like_OxRdtase_N"/>
</dbReference>
<dbReference type="InterPro" id="IPR004104">
    <property type="entry name" value="Gfo/Idh/MocA-like_OxRdtase_C"/>
</dbReference>
<dbReference type="GO" id="GO:0016491">
    <property type="term" value="F:oxidoreductase activity"/>
    <property type="evidence" value="ECO:0007669"/>
    <property type="project" value="UniProtKB-KW"/>
</dbReference>
<evidence type="ECO:0000259" key="4">
    <source>
        <dbReference type="Pfam" id="PF01408"/>
    </source>
</evidence>
<proteinExistence type="inferred from homology"/>
<evidence type="ECO:0000256" key="3">
    <source>
        <dbReference type="ARBA" id="ARBA00023002"/>
    </source>
</evidence>
<dbReference type="GeneID" id="78256810"/>
<gene>
    <name evidence="6" type="ORF">EP13_18200</name>
</gene>
<dbReference type="AlphaFoldDB" id="A0A075P0N8"/>
<comment type="similarity">
    <text evidence="1">Belongs to the Gfo/Idh/MocA family.</text>
</comment>
<dbReference type="RefSeq" id="WP_044058449.1">
    <property type="nucleotide sequence ID" value="NZ_CBCSKJ010000004.1"/>
</dbReference>
<keyword evidence="3" id="KW-0560">Oxidoreductase</keyword>
<evidence type="ECO:0008006" key="8">
    <source>
        <dbReference type="Google" id="ProtNLM"/>
    </source>
</evidence>
<dbReference type="GO" id="GO:0000166">
    <property type="term" value="F:nucleotide binding"/>
    <property type="evidence" value="ECO:0007669"/>
    <property type="project" value="InterPro"/>
</dbReference>
<dbReference type="Proteomes" id="UP000056090">
    <property type="component" value="Chromosome"/>
</dbReference>
<dbReference type="PANTHER" id="PTHR43708">
    <property type="entry name" value="CONSERVED EXPRESSED OXIDOREDUCTASE (EUROFUNG)"/>
    <property type="match status" value="1"/>
</dbReference>
<evidence type="ECO:0000256" key="1">
    <source>
        <dbReference type="ARBA" id="ARBA00010928"/>
    </source>
</evidence>
<dbReference type="eggNOG" id="COG0673">
    <property type="taxonomic scope" value="Bacteria"/>
</dbReference>
<dbReference type="KEGG" id="aal:EP13_18200"/>
<evidence type="ECO:0000313" key="6">
    <source>
        <dbReference type="EMBL" id="AIG00455.1"/>
    </source>
</evidence>
<feature type="domain" description="Gfo/Idh/MocA-like oxidoreductase N-terminal" evidence="4">
    <location>
        <begin position="4"/>
        <end position="118"/>
    </location>
</feature>
<sequence length="346" mass="38252">MISTLLVGFGFSATTFHLPFLNYLPQFSVDVVISSKPDAVKAVLPHAEVYASLEEALKIHDVDLVVITTPNHLHAPQAKIALEHSCHVLVEKPFTLSSQDATELVALANAQRKQLCVYQNRRFDGDFLTLAALIKEGTLGDIKRLDSRFDRFRPVPRNRWRENAGPGSGIFWDLGPHLIDQALQLFGQPEAVSANILTLREGGQSDDTFDITLHYTDKMIKLGSSAFQAGTTLRYDLQGTKGSFRKFHLDPQENQLRAGLPFDDASWATSEPTQDGVLALVNESGDVVEQTIPTQKGEYLTFFTRLAHAIEHAERSPADASTVIPVIRVMELAIKASETGKTLTYI</sequence>
<dbReference type="Pfam" id="PF01408">
    <property type="entry name" value="GFO_IDH_MocA"/>
    <property type="match status" value="1"/>
</dbReference>
<dbReference type="Pfam" id="PF02894">
    <property type="entry name" value="GFO_IDH_MocA_C"/>
    <property type="match status" value="1"/>
</dbReference>
<dbReference type="InterPro" id="IPR051317">
    <property type="entry name" value="Gfo/Idh/MocA_oxidoreduct"/>
</dbReference>